<keyword evidence="1" id="KW-1277">Toxin-antitoxin system</keyword>
<dbReference type="Pfam" id="PF05016">
    <property type="entry name" value="ParE_toxin"/>
    <property type="match status" value="1"/>
</dbReference>
<organism evidence="2 3">
    <name type="scientific">Candidatus Dechloromonas phosphorivorans</name>
    <dbReference type="NCBI Taxonomy" id="2899244"/>
    <lineage>
        <taxon>Bacteria</taxon>
        <taxon>Pseudomonadati</taxon>
        <taxon>Pseudomonadota</taxon>
        <taxon>Betaproteobacteria</taxon>
        <taxon>Rhodocyclales</taxon>
        <taxon>Azonexaceae</taxon>
        <taxon>Dechloromonas</taxon>
    </lineage>
</organism>
<dbReference type="EMBL" id="JADKBR010000003">
    <property type="protein sequence ID" value="MBK8889569.1"/>
    <property type="molecule type" value="Genomic_DNA"/>
</dbReference>
<evidence type="ECO:0000313" key="2">
    <source>
        <dbReference type="EMBL" id="MBK8889569.1"/>
    </source>
</evidence>
<accession>A0A9D7LM53</accession>
<dbReference type="InterPro" id="IPR007712">
    <property type="entry name" value="RelE/ParE_toxin"/>
</dbReference>
<gene>
    <name evidence="2" type="ORF">IPN75_03835</name>
</gene>
<evidence type="ECO:0000256" key="1">
    <source>
        <dbReference type="ARBA" id="ARBA00022649"/>
    </source>
</evidence>
<dbReference type="Proteomes" id="UP000808146">
    <property type="component" value="Unassembled WGS sequence"/>
</dbReference>
<dbReference type="Gene3D" id="3.30.2310.20">
    <property type="entry name" value="RelE-like"/>
    <property type="match status" value="1"/>
</dbReference>
<protein>
    <submittedName>
        <fullName evidence="2">Type II toxin-antitoxin system RelE/ParE family toxin</fullName>
    </submittedName>
</protein>
<comment type="caution">
    <text evidence="2">The sequence shown here is derived from an EMBL/GenBank/DDBJ whole genome shotgun (WGS) entry which is preliminary data.</text>
</comment>
<dbReference type="AlphaFoldDB" id="A0A9D7LM53"/>
<sequence length="70" mass="8127">MAAGFLDDFEHTLALLKSYPEIGEPGGSNTRRLIFQRYPYTVVYRSKDKTQEIVAIAHHSRQPEYWTGRL</sequence>
<proteinExistence type="predicted"/>
<dbReference type="InterPro" id="IPR035093">
    <property type="entry name" value="RelE/ParE_toxin_dom_sf"/>
</dbReference>
<evidence type="ECO:0000313" key="3">
    <source>
        <dbReference type="Proteomes" id="UP000808146"/>
    </source>
</evidence>
<reference evidence="2" key="1">
    <citation type="submission" date="2020-10" db="EMBL/GenBank/DDBJ databases">
        <title>Connecting structure to function with the recovery of over 1000 high-quality activated sludge metagenome-assembled genomes encoding full-length rRNA genes using long-read sequencing.</title>
        <authorList>
            <person name="Singleton C.M."/>
            <person name="Petriglieri F."/>
            <person name="Kristensen J.M."/>
            <person name="Kirkegaard R.H."/>
            <person name="Michaelsen T.Y."/>
            <person name="Andersen M.H."/>
            <person name="Karst S.M."/>
            <person name="Dueholm M.S."/>
            <person name="Nielsen P.H."/>
            <person name="Albertsen M."/>
        </authorList>
    </citation>
    <scope>NUCLEOTIDE SEQUENCE</scope>
    <source>
        <strain evidence="2">OdNE_18-Q3-R46-58_BAT3C.305</strain>
    </source>
</reference>
<name>A0A9D7LM53_9RHOO</name>